<dbReference type="Pfam" id="PF11152">
    <property type="entry name" value="CCB2_CCB4"/>
    <property type="match status" value="1"/>
</dbReference>
<protein>
    <submittedName>
        <fullName evidence="1">Uncharacterized protein</fullName>
    </submittedName>
</protein>
<reference evidence="1 2" key="1">
    <citation type="journal article" date="2018" name="Science">
        <title>The opium poppy genome and morphinan production.</title>
        <authorList>
            <person name="Guo L."/>
            <person name="Winzer T."/>
            <person name="Yang X."/>
            <person name="Li Y."/>
            <person name="Ning Z."/>
            <person name="He Z."/>
            <person name="Teodor R."/>
            <person name="Lu Y."/>
            <person name="Bowser T.A."/>
            <person name="Graham I.A."/>
            <person name="Ye K."/>
        </authorList>
    </citation>
    <scope>NUCLEOTIDE SEQUENCE [LARGE SCALE GENOMIC DNA]</scope>
    <source>
        <strain evidence="2">cv. HN1</strain>
        <tissue evidence="1">Leaves</tissue>
    </source>
</reference>
<dbReference type="EMBL" id="CM010718">
    <property type="protein sequence ID" value="RZC59032.1"/>
    <property type="molecule type" value="Genomic_DNA"/>
</dbReference>
<evidence type="ECO:0000313" key="2">
    <source>
        <dbReference type="Proteomes" id="UP000316621"/>
    </source>
</evidence>
<organism evidence="1 2">
    <name type="scientific">Papaver somniferum</name>
    <name type="common">Opium poppy</name>
    <dbReference type="NCBI Taxonomy" id="3469"/>
    <lineage>
        <taxon>Eukaryota</taxon>
        <taxon>Viridiplantae</taxon>
        <taxon>Streptophyta</taxon>
        <taxon>Embryophyta</taxon>
        <taxon>Tracheophyta</taxon>
        <taxon>Spermatophyta</taxon>
        <taxon>Magnoliopsida</taxon>
        <taxon>Ranunculales</taxon>
        <taxon>Papaveraceae</taxon>
        <taxon>Papaveroideae</taxon>
        <taxon>Papaver</taxon>
    </lineage>
</organism>
<proteinExistence type="predicted"/>
<dbReference type="PANTHER" id="PTHR36403:SF1">
    <property type="entry name" value="PROTEIN COFACTOR ASSEMBLY OF COMPLEX C SUBUNIT B CCB2, CHLOROPLASTIC"/>
    <property type="match status" value="1"/>
</dbReference>
<dbReference type="PANTHER" id="PTHR36403">
    <property type="entry name" value="PROTEIN COFACTOR ASSEMBLY OF COMPLEX C SUBUNIT B CCB2, CHLOROPLASTIC"/>
    <property type="match status" value="1"/>
</dbReference>
<accession>A0A4Y7JG67</accession>
<gene>
    <name evidence="1" type="ORF">C5167_006339</name>
</gene>
<dbReference type="Gramene" id="RZC59032">
    <property type="protein sequence ID" value="RZC59032"/>
    <property type="gene ID" value="C5167_006339"/>
</dbReference>
<dbReference type="AlphaFoldDB" id="A0A4Y7JG67"/>
<evidence type="ECO:0000313" key="1">
    <source>
        <dbReference type="EMBL" id="RZC59032.1"/>
    </source>
</evidence>
<dbReference type="Proteomes" id="UP000316621">
    <property type="component" value="Chromosome 4"/>
</dbReference>
<sequence length="152" mass="17245">MSIPGLDESHLPRWIEYTFSSLLLLNHFLGSIHIHRLEVVGSFWNLPERAAKAQILEWLERQIRQIGLSDLMEKFHFPQDSAICQMLPEGTHSLLVQPVSGDPNSTANETTKKIVGFILLASCMSYAYNDTDRAWTSAVADKFKGDCTLLRR</sequence>
<dbReference type="InterPro" id="IPR021325">
    <property type="entry name" value="CCB2/CCB4"/>
</dbReference>
<keyword evidence="2" id="KW-1185">Reference proteome</keyword>
<dbReference type="GO" id="GO:0010190">
    <property type="term" value="P:cytochrome b6f complex assembly"/>
    <property type="evidence" value="ECO:0007669"/>
    <property type="project" value="InterPro"/>
</dbReference>
<dbReference type="InterPro" id="IPR044970">
    <property type="entry name" value="CCB2"/>
</dbReference>
<name>A0A4Y7JG67_PAPSO</name>